<name>A0A4U5M0G7_STECR</name>
<organism evidence="1 2">
    <name type="scientific">Steinernema carpocapsae</name>
    <name type="common">Entomopathogenic nematode</name>
    <dbReference type="NCBI Taxonomy" id="34508"/>
    <lineage>
        <taxon>Eukaryota</taxon>
        <taxon>Metazoa</taxon>
        <taxon>Ecdysozoa</taxon>
        <taxon>Nematoda</taxon>
        <taxon>Chromadorea</taxon>
        <taxon>Rhabditida</taxon>
        <taxon>Tylenchina</taxon>
        <taxon>Panagrolaimomorpha</taxon>
        <taxon>Strongyloidoidea</taxon>
        <taxon>Steinernematidae</taxon>
        <taxon>Steinernema</taxon>
    </lineage>
</organism>
<reference evidence="1 2" key="1">
    <citation type="journal article" date="2015" name="Genome Biol.">
        <title>Comparative genomics of Steinernema reveals deeply conserved gene regulatory networks.</title>
        <authorList>
            <person name="Dillman A.R."/>
            <person name="Macchietto M."/>
            <person name="Porter C.F."/>
            <person name="Rogers A."/>
            <person name="Williams B."/>
            <person name="Antoshechkin I."/>
            <person name="Lee M.M."/>
            <person name="Goodwin Z."/>
            <person name="Lu X."/>
            <person name="Lewis E.E."/>
            <person name="Goodrich-Blair H."/>
            <person name="Stock S.P."/>
            <person name="Adams B.J."/>
            <person name="Sternberg P.W."/>
            <person name="Mortazavi A."/>
        </authorList>
    </citation>
    <scope>NUCLEOTIDE SEQUENCE [LARGE SCALE GENOMIC DNA]</scope>
    <source>
        <strain evidence="1 2">ALL</strain>
    </source>
</reference>
<accession>A0A4U5M0G7</accession>
<dbReference type="Proteomes" id="UP000298663">
    <property type="component" value="Unassembled WGS sequence"/>
</dbReference>
<proteinExistence type="predicted"/>
<evidence type="ECO:0000313" key="2">
    <source>
        <dbReference type="Proteomes" id="UP000298663"/>
    </source>
</evidence>
<gene>
    <name evidence="1" type="ORF">L596_028801</name>
</gene>
<sequence length="122" mass="14107">MIPSRTQAEIREKLEEIRSIQKAADASVQEAKERKEEKRFDEGKKISWRRMTHMLLQENQADRSGIQETTTKALNRVIKKCRCKETSPRGMDALTKVDFNHVYEVLSNIILGGDPRNVKILP</sequence>
<keyword evidence="2" id="KW-1185">Reference proteome</keyword>
<dbReference type="EMBL" id="AZBU02000011">
    <property type="protein sequence ID" value="TKR61723.1"/>
    <property type="molecule type" value="Genomic_DNA"/>
</dbReference>
<comment type="caution">
    <text evidence="1">The sequence shown here is derived from an EMBL/GenBank/DDBJ whole genome shotgun (WGS) entry which is preliminary data.</text>
</comment>
<reference evidence="1 2" key="2">
    <citation type="journal article" date="2019" name="G3 (Bethesda)">
        <title>Hybrid Assembly of the Genome of the Entomopathogenic Nematode Steinernema carpocapsae Identifies the X-Chromosome.</title>
        <authorList>
            <person name="Serra L."/>
            <person name="Macchietto M."/>
            <person name="Macias-Munoz A."/>
            <person name="McGill C.J."/>
            <person name="Rodriguez I.M."/>
            <person name="Rodriguez B."/>
            <person name="Murad R."/>
            <person name="Mortazavi A."/>
        </authorList>
    </citation>
    <scope>NUCLEOTIDE SEQUENCE [LARGE SCALE GENOMIC DNA]</scope>
    <source>
        <strain evidence="1 2">ALL</strain>
    </source>
</reference>
<evidence type="ECO:0000313" key="1">
    <source>
        <dbReference type="EMBL" id="TKR61723.1"/>
    </source>
</evidence>
<dbReference type="AlphaFoldDB" id="A0A4U5M0G7"/>
<protein>
    <submittedName>
        <fullName evidence="1">Uncharacterized protein</fullName>
    </submittedName>
</protein>